<dbReference type="OrthoDB" id="9963884at2"/>
<keyword evidence="1" id="KW-1133">Transmembrane helix</keyword>
<dbReference type="RefSeq" id="WP_009840422.1">
    <property type="nucleotide sequence ID" value="NZ_CH959301.1"/>
</dbReference>
<dbReference type="STRING" id="87626.PTD2_22312"/>
<comment type="caution">
    <text evidence="2">The sequence shown here is derived from an EMBL/GenBank/DDBJ whole genome shotgun (WGS) entry which is preliminary data.</text>
</comment>
<evidence type="ECO:0000313" key="3">
    <source>
        <dbReference type="Proteomes" id="UP000006201"/>
    </source>
</evidence>
<feature type="transmembrane region" description="Helical" evidence="1">
    <location>
        <begin position="222"/>
        <end position="240"/>
    </location>
</feature>
<sequence length="268" mass="28174">MEQDALKNQGEELTAQGSLLSRKKEGIVSFAVVTLLALIVSLSSLTIVSSRQSSLASAEADMNTLQEQITASIFLTLDANGSNEESAVKAIEKTSSGGNIIEPEKIARLYELLSNKIDTTKSQISNGLTNQNSSEKYFDQTAYMLDAYPFKVMSSDMLLGLLLISCGILGSVMSTMRDGAGRVSKPIILGASVGFVALLGVKGGATVFILSSAGANIPFNPYSTAFAGVVAGMFSEKLYLALSHLTDKAFGDRDTNKSSNTDAKGAGS</sequence>
<dbReference type="EMBL" id="AAOH01000004">
    <property type="protein sequence ID" value="EAR28596.1"/>
    <property type="molecule type" value="Genomic_DNA"/>
</dbReference>
<keyword evidence="1" id="KW-0472">Membrane</keyword>
<name>A4CB38_9GAMM</name>
<accession>A4CB38</accession>
<feature type="transmembrane region" description="Helical" evidence="1">
    <location>
        <begin position="157"/>
        <end position="175"/>
    </location>
</feature>
<gene>
    <name evidence="2" type="ORF">PTD2_22312</name>
</gene>
<keyword evidence="1" id="KW-0812">Transmembrane</keyword>
<reference evidence="2 3" key="1">
    <citation type="submission" date="2006-02" db="EMBL/GenBank/DDBJ databases">
        <authorList>
            <person name="Moran M.A."/>
            <person name="Kjelleberg S."/>
            <person name="Egan S."/>
            <person name="Saunders N."/>
            <person name="Thomas T."/>
            <person name="Ferriera S."/>
            <person name="Johnson J."/>
            <person name="Kravitz S."/>
            <person name="Halpern A."/>
            <person name="Remington K."/>
            <person name="Beeson K."/>
            <person name="Tran B."/>
            <person name="Rogers Y.-H."/>
            <person name="Friedman R."/>
            <person name="Venter J.C."/>
        </authorList>
    </citation>
    <scope>NUCLEOTIDE SEQUENCE [LARGE SCALE GENOMIC DNA]</scope>
    <source>
        <strain evidence="2 3">D2</strain>
    </source>
</reference>
<dbReference type="HOGENOM" id="CLU_1037736_0_0_6"/>
<keyword evidence="3" id="KW-1185">Reference proteome</keyword>
<protein>
    <submittedName>
        <fullName evidence="2">Uncharacterized protein</fullName>
    </submittedName>
</protein>
<organism evidence="2 3">
    <name type="scientific">Pseudoalteromonas tunicata D2</name>
    <dbReference type="NCBI Taxonomy" id="87626"/>
    <lineage>
        <taxon>Bacteria</taxon>
        <taxon>Pseudomonadati</taxon>
        <taxon>Pseudomonadota</taxon>
        <taxon>Gammaproteobacteria</taxon>
        <taxon>Alteromonadales</taxon>
        <taxon>Pseudoalteromonadaceae</taxon>
        <taxon>Pseudoalteromonas</taxon>
    </lineage>
</organism>
<feature type="transmembrane region" description="Helical" evidence="1">
    <location>
        <begin position="27"/>
        <end position="48"/>
    </location>
</feature>
<evidence type="ECO:0000256" key="1">
    <source>
        <dbReference type="SAM" id="Phobius"/>
    </source>
</evidence>
<evidence type="ECO:0000313" key="2">
    <source>
        <dbReference type="EMBL" id="EAR28596.1"/>
    </source>
</evidence>
<feature type="transmembrane region" description="Helical" evidence="1">
    <location>
        <begin position="187"/>
        <end position="210"/>
    </location>
</feature>
<proteinExistence type="predicted"/>
<dbReference type="AlphaFoldDB" id="A4CB38"/>
<dbReference type="Proteomes" id="UP000006201">
    <property type="component" value="Unassembled WGS sequence"/>
</dbReference>